<evidence type="ECO:0000256" key="5">
    <source>
        <dbReference type="ARBA" id="ARBA00022970"/>
    </source>
</evidence>
<comment type="caution">
    <text evidence="7">The sequence shown here is derived from an EMBL/GenBank/DDBJ whole genome shotgun (WGS) entry which is preliminary data.</text>
</comment>
<dbReference type="EMBL" id="PTJA01000008">
    <property type="protein sequence ID" value="PPK80008.1"/>
    <property type="molecule type" value="Genomic_DNA"/>
</dbReference>
<evidence type="ECO:0000256" key="2">
    <source>
        <dbReference type="ARBA" id="ARBA00022448"/>
    </source>
</evidence>
<evidence type="ECO:0000313" key="8">
    <source>
        <dbReference type="Proteomes" id="UP000237749"/>
    </source>
</evidence>
<dbReference type="PROSITE" id="PS00211">
    <property type="entry name" value="ABC_TRANSPORTER_1"/>
    <property type="match status" value="1"/>
</dbReference>
<sequence>MILELKDVHGYYDKSHILNGVTLSVGQGTSVCLLGRNGVGKSTTMKTIMGMLNPKEHCKTEGSMKFDGKELAGMKSHSIARLGIAYVPQGRHIFPTLSTEENLKVAARTGVDGSSKWNLETVYTFFPRLEERKDSKGDKLSGGEKQMLAVARGLMQNPKMMLLDEITEGLAPIIVDQLASMVQNLVAEGVTILIAEQNVKFAMKVSSDCYILERGAIVHHQATNELTAETRKKYLGL</sequence>
<keyword evidence="8" id="KW-1185">Reference proteome</keyword>
<dbReference type="GO" id="GO:0015807">
    <property type="term" value="P:L-amino acid transport"/>
    <property type="evidence" value="ECO:0007669"/>
    <property type="project" value="TreeGrafter"/>
</dbReference>
<gene>
    <name evidence="7" type="ORF">BXY41_108233</name>
</gene>
<dbReference type="Proteomes" id="UP000237749">
    <property type="component" value="Unassembled WGS sequence"/>
</dbReference>
<dbReference type="PANTHER" id="PTHR43820">
    <property type="entry name" value="HIGH-AFFINITY BRANCHED-CHAIN AMINO ACID TRANSPORT ATP-BINDING PROTEIN LIVF"/>
    <property type="match status" value="1"/>
</dbReference>
<comment type="similarity">
    <text evidence="1">Belongs to the ABC transporter superfamily.</text>
</comment>
<name>A0A2S6HQY2_9FIRM</name>
<protein>
    <submittedName>
        <fullName evidence="7">Amino acid/amide ABC transporter ATP-binding protein 2 (HAAT family)</fullName>
    </submittedName>
</protein>
<feature type="domain" description="ABC transporter" evidence="6">
    <location>
        <begin position="3"/>
        <end position="237"/>
    </location>
</feature>
<evidence type="ECO:0000313" key="7">
    <source>
        <dbReference type="EMBL" id="PPK80008.1"/>
    </source>
</evidence>
<dbReference type="CDD" id="cd03224">
    <property type="entry name" value="ABC_TM1139_LivF_branched"/>
    <property type="match status" value="1"/>
</dbReference>
<dbReference type="PANTHER" id="PTHR43820:SF2">
    <property type="entry name" value="ABC TRANSPORTER ATP-BINDING PROTEIN"/>
    <property type="match status" value="1"/>
</dbReference>
<dbReference type="RefSeq" id="WP_104437895.1">
    <property type="nucleotide sequence ID" value="NZ_PTJA01000008.1"/>
</dbReference>
<accession>A0A2S6HQY2</accession>
<dbReference type="InterPro" id="IPR017871">
    <property type="entry name" value="ABC_transporter-like_CS"/>
</dbReference>
<dbReference type="SUPFAM" id="SSF52540">
    <property type="entry name" value="P-loop containing nucleoside triphosphate hydrolases"/>
    <property type="match status" value="1"/>
</dbReference>
<dbReference type="GO" id="GO:0015658">
    <property type="term" value="F:branched-chain amino acid transmembrane transporter activity"/>
    <property type="evidence" value="ECO:0007669"/>
    <property type="project" value="TreeGrafter"/>
</dbReference>
<evidence type="ECO:0000256" key="1">
    <source>
        <dbReference type="ARBA" id="ARBA00005417"/>
    </source>
</evidence>
<keyword evidence="5" id="KW-0029">Amino-acid transport</keyword>
<evidence type="ECO:0000256" key="3">
    <source>
        <dbReference type="ARBA" id="ARBA00022741"/>
    </source>
</evidence>
<dbReference type="InterPro" id="IPR027417">
    <property type="entry name" value="P-loop_NTPase"/>
</dbReference>
<dbReference type="SMART" id="SM00382">
    <property type="entry name" value="AAA"/>
    <property type="match status" value="1"/>
</dbReference>
<dbReference type="PROSITE" id="PS50893">
    <property type="entry name" value="ABC_TRANSPORTER_2"/>
    <property type="match status" value="1"/>
</dbReference>
<dbReference type="AlphaFoldDB" id="A0A2S6HQY2"/>
<dbReference type="Gene3D" id="3.40.50.300">
    <property type="entry name" value="P-loop containing nucleotide triphosphate hydrolases"/>
    <property type="match status" value="1"/>
</dbReference>
<dbReference type="GO" id="GO:0016887">
    <property type="term" value="F:ATP hydrolysis activity"/>
    <property type="evidence" value="ECO:0007669"/>
    <property type="project" value="InterPro"/>
</dbReference>
<dbReference type="InterPro" id="IPR003593">
    <property type="entry name" value="AAA+_ATPase"/>
</dbReference>
<proteinExistence type="inferred from homology"/>
<dbReference type="InterPro" id="IPR003439">
    <property type="entry name" value="ABC_transporter-like_ATP-bd"/>
</dbReference>
<keyword evidence="2" id="KW-0813">Transport</keyword>
<dbReference type="OrthoDB" id="9801987at2"/>
<evidence type="ECO:0000259" key="6">
    <source>
        <dbReference type="PROSITE" id="PS50893"/>
    </source>
</evidence>
<keyword evidence="4 7" id="KW-0067">ATP-binding</keyword>
<reference evidence="7 8" key="1">
    <citation type="submission" date="2018-02" db="EMBL/GenBank/DDBJ databases">
        <title>Genomic Encyclopedia of Archaeal and Bacterial Type Strains, Phase II (KMG-II): from individual species to whole genera.</title>
        <authorList>
            <person name="Goeker M."/>
        </authorList>
    </citation>
    <scope>NUCLEOTIDE SEQUENCE [LARGE SCALE GENOMIC DNA]</scope>
    <source>
        <strain evidence="7 8">DSM 3808</strain>
    </source>
</reference>
<dbReference type="InterPro" id="IPR052156">
    <property type="entry name" value="BCAA_Transport_ATP-bd_LivF"/>
</dbReference>
<organism evidence="7 8">
    <name type="scientific">Lacrimispora xylanisolvens</name>
    <dbReference type="NCBI Taxonomy" id="384636"/>
    <lineage>
        <taxon>Bacteria</taxon>
        <taxon>Bacillati</taxon>
        <taxon>Bacillota</taxon>
        <taxon>Clostridia</taxon>
        <taxon>Lachnospirales</taxon>
        <taxon>Lachnospiraceae</taxon>
        <taxon>Lacrimispora</taxon>
    </lineage>
</organism>
<keyword evidence="3" id="KW-0547">Nucleotide-binding</keyword>
<evidence type="ECO:0000256" key="4">
    <source>
        <dbReference type="ARBA" id="ARBA00022840"/>
    </source>
</evidence>
<dbReference type="Pfam" id="PF00005">
    <property type="entry name" value="ABC_tran"/>
    <property type="match status" value="1"/>
</dbReference>
<dbReference type="GO" id="GO:0005524">
    <property type="term" value="F:ATP binding"/>
    <property type="evidence" value="ECO:0007669"/>
    <property type="project" value="UniProtKB-KW"/>
</dbReference>